<accession>A0ABP1XYA8</accession>
<evidence type="ECO:0008006" key="3">
    <source>
        <dbReference type="Google" id="ProtNLM"/>
    </source>
</evidence>
<dbReference type="EMBL" id="CPXJ01000006">
    <property type="protein sequence ID" value="CND24184.1"/>
    <property type="molecule type" value="Genomic_DNA"/>
</dbReference>
<protein>
    <recommendedName>
        <fullName evidence="3">Phage protein</fullName>
    </recommendedName>
</protein>
<gene>
    <name evidence="1" type="ORF">ERS137959_00680</name>
</gene>
<evidence type="ECO:0000313" key="1">
    <source>
        <dbReference type="EMBL" id="CND24184.1"/>
    </source>
</evidence>
<proteinExistence type="predicted"/>
<organism evidence="1 2">
    <name type="scientific">Yersinia enterocolitica</name>
    <dbReference type="NCBI Taxonomy" id="630"/>
    <lineage>
        <taxon>Bacteria</taxon>
        <taxon>Pseudomonadati</taxon>
        <taxon>Pseudomonadota</taxon>
        <taxon>Gammaproteobacteria</taxon>
        <taxon>Enterobacterales</taxon>
        <taxon>Yersiniaceae</taxon>
        <taxon>Yersinia</taxon>
    </lineage>
</organism>
<comment type="caution">
    <text evidence="1">The sequence shown here is derived from an EMBL/GenBank/DDBJ whole genome shotgun (WGS) entry which is preliminary data.</text>
</comment>
<evidence type="ECO:0000313" key="2">
    <source>
        <dbReference type="Proteomes" id="UP000041601"/>
    </source>
</evidence>
<dbReference type="Proteomes" id="UP000041601">
    <property type="component" value="Unassembled WGS sequence"/>
</dbReference>
<keyword evidence="2" id="KW-1185">Reference proteome</keyword>
<reference evidence="1 2" key="1">
    <citation type="submission" date="2015-03" db="EMBL/GenBank/DDBJ databases">
        <authorList>
            <consortium name="Pathogen Informatics"/>
            <person name="Murphy D."/>
        </authorList>
    </citation>
    <scope>NUCLEOTIDE SEQUENCE [LARGE SCALE GENOMIC DNA]</scope>
    <source>
        <strain evidence="1 2">IP05342</strain>
    </source>
</reference>
<name>A0ABP1XYA8_YEREN</name>
<sequence length="75" mass="8697">MQMLSKRPEVSQKITISFNDRTKSQCFKCKFAWSDGYNTVVYDEEGNPLLIGNRSYRIIRECWAVETVRDGADAE</sequence>